<dbReference type="Proteomes" id="UP001469553">
    <property type="component" value="Unassembled WGS sequence"/>
</dbReference>
<gene>
    <name evidence="1" type="ORF">AMECASPLE_012168</name>
</gene>
<sequence length="124" mass="14350">MNYKWGQLRAKVKYVLMHNSFNENNMASQCIKIELHCVVCLQHPYTCVVRPPPAEIRRNCPLWTHFFVGLRQQLPALKQPSILQRFIAKDKNLERLFSKPAGATCLFGPFVLRWKGIVLRAATV</sequence>
<reference evidence="1 2" key="1">
    <citation type="submission" date="2021-06" db="EMBL/GenBank/DDBJ databases">
        <authorList>
            <person name="Palmer J.M."/>
        </authorList>
    </citation>
    <scope>NUCLEOTIDE SEQUENCE [LARGE SCALE GENOMIC DNA]</scope>
    <source>
        <strain evidence="1 2">AS_MEX2019</strain>
        <tissue evidence="1">Muscle</tissue>
    </source>
</reference>
<evidence type="ECO:0000313" key="2">
    <source>
        <dbReference type="Proteomes" id="UP001469553"/>
    </source>
</evidence>
<evidence type="ECO:0000313" key="1">
    <source>
        <dbReference type="EMBL" id="MEQ2302992.1"/>
    </source>
</evidence>
<protein>
    <submittedName>
        <fullName evidence="1">Uncharacterized protein</fullName>
    </submittedName>
</protein>
<keyword evidence="2" id="KW-1185">Reference proteome</keyword>
<organism evidence="1 2">
    <name type="scientific">Ameca splendens</name>
    <dbReference type="NCBI Taxonomy" id="208324"/>
    <lineage>
        <taxon>Eukaryota</taxon>
        <taxon>Metazoa</taxon>
        <taxon>Chordata</taxon>
        <taxon>Craniata</taxon>
        <taxon>Vertebrata</taxon>
        <taxon>Euteleostomi</taxon>
        <taxon>Actinopterygii</taxon>
        <taxon>Neopterygii</taxon>
        <taxon>Teleostei</taxon>
        <taxon>Neoteleostei</taxon>
        <taxon>Acanthomorphata</taxon>
        <taxon>Ovalentaria</taxon>
        <taxon>Atherinomorphae</taxon>
        <taxon>Cyprinodontiformes</taxon>
        <taxon>Goodeidae</taxon>
        <taxon>Ameca</taxon>
    </lineage>
</organism>
<proteinExistence type="predicted"/>
<dbReference type="EMBL" id="JAHRIP010057183">
    <property type="protein sequence ID" value="MEQ2302992.1"/>
    <property type="molecule type" value="Genomic_DNA"/>
</dbReference>
<comment type="caution">
    <text evidence="1">The sequence shown here is derived from an EMBL/GenBank/DDBJ whole genome shotgun (WGS) entry which is preliminary data.</text>
</comment>
<accession>A0ABV0ZAS5</accession>
<name>A0ABV0ZAS5_9TELE</name>